<evidence type="ECO:0000313" key="11">
    <source>
        <dbReference type="Proteomes" id="UP000248961"/>
    </source>
</evidence>
<keyword evidence="6" id="KW-0406">Ion transport</keyword>
<evidence type="ECO:0000256" key="1">
    <source>
        <dbReference type="ARBA" id="ARBA00004127"/>
    </source>
</evidence>
<feature type="transmembrane region" description="Helical" evidence="8">
    <location>
        <begin position="139"/>
        <end position="159"/>
    </location>
</feature>
<feature type="transmembrane region" description="Helical" evidence="8">
    <location>
        <begin position="75"/>
        <end position="92"/>
    </location>
</feature>
<sequence>MASTVGFQSQIEDQLHPLLKNDSASGSESDAAHPLNHNQKTTRSLFSTTARSGAYLPICFLPLAITAGYMQWNPVLVFVYNFFAIVALSALISDSSDQLSNHAGDLGGAVIDTVPRKAVILSLGAWAVASREIYVAQSMVIGGILSDILLIFGSSLIAASRKTNILYFPKPLTSALSPLMLVTATVLILPSVLNVTFPYELGDRTVSFSRGTSIILLCVYAGYLYFQLGTHRHLFRREQADAHCTAASSPIPALLTLFLSTLATIPCTRYLADTLVITAARTGLSKTFLAATLVPLACTAASGMTLARACARSEDVDAAIRASVQHVVHVGLFAMPVLVVLGWVLGKPMTLVFDEFETAVLFFAVFLVNGLLHGGKYSVVHGLALVALYAILTLAFCVR</sequence>
<keyword evidence="7 8" id="KW-0472">Membrane</keyword>
<protein>
    <submittedName>
        <fullName evidence="10">Vacuolar calcium ion transporter</fullName>
    </submittedName>
</protein>
<dbReference type="PANTHER" id="PTHR31503:SF22">
    <property type="entry name" value="VACUOLAR CALCIUM ION TRANSPORTER"/>
    <property type="match status" value="1"/>
</dbReference>
<dbReference type="GO" id="GO:0000329">
    <property type="term" value="C:fungal-type vacuole membrane"/>
    <property type="evidence" value="ECO:0007669"/>
    <property type="project" value="TreeGrafter"/>
</dbReference>
<feature type="domain" description="Sodium/calcium exchanger membrane region" evidence="9">
    <location>
        <begin position="75"/>
        <end position="228"/>
    </location>
</feature>
<evidence type="ECO:0000256" key="2">
    <source>
        <dbReference type="ARBA" id="ARBA00008170"/>
    </source>
</evidence>
<organism evidence="10 11">
    <name type="scientific">Aspergillus homomorphus (strain CBS 101889)</name>
    <dbReference type="NCBI Taxonomy" id="1450537"/>
    <lineage>
        <taxon>Eukaryota</taxon>
        <taxon>Fungi</taxon>
        <taxon>Dikarya</taxon>
        <taxon>Ascomycota</taxon>
        <taxon>Pezizomycotina</taxon>
        <taxon>Eurotiomycetes</taxon>
        <taxon>Eurotiomycetidae</taxon>
        <taxon>Eurotiales</taxon>
        <taxon>Aspergillaceae</taxon>
        <taxon>Aspergillus</taxon>
        <taxon>Aspergillus subgen. Circumdati</taxon>
    </lineage>
</organism>
<keyword evidence="4 8" id="KW-0812">Transmembrane</keyword>
<evidence type="ECO:0000313" key="10">
    <source>
        <dbReference type="EMBL" id="RAL07377.1"/>
    </source>
</evidence>
<evidence type="ECO:0000256" key="3">
    <source>
        <dbReference type="ARBA" id="ARBA00022448"/>
    </source>
</evidence>
<name>A0A395HHU2_ASPHC</name>
<dbReference type="Pfam" id="PF01699">
    <property type="entry name" value="Na_Ca_ex"/>
    <property type="match status" value="2"/>
</dbReference>
<dbReference type="GeneID" id="37197418"/>
<keyword evidence="11" id="KW-1185">Reference proteome</keyword>
<proteinExistence type="inferred from homology"/>
<dbReference type="STRING" id="1450537.A0A395HHU2"/>
<feature type="transmembrane region" description="Helical" evidence="8">
    <location>
        <begin position="179"/>
        <end position="196"/>
    </location>
</feature>
<feature type="transmembrane region" description="Helical" evidence="8">
    <location>
        <begin position="378"/>
        <end position="398"/>
    </location>
</feature>
<dbReference type="PANTHER" id="PTHR31503">
    <property type="entry name" value="VACUOLAR CALCIUM ION TRANSPORTER"/>
    <property type="match status" value="1"/>
</dbReference>
<keyword evidence="5 8" id="KW-1133">Transmembrane helix</keyword>
<evidence type="ECO:0000256" key="8">
    <source>
        <dbReference type="SAM" id="Phobius"/>
    </source>
</evidence>
<feature type="transmembrane region" description="Helical" evidence="8">
    <location>
        <begin position="327"/>
        <end position="345"/>
    </location>
</feature>
<accession>A0A395HHU2</accession>
<feature type="transmembrane region" description="Helical" evidence="8">
    <location>
        <begin position="246"/>
        <end position="267"/>
    </location>
</feature>
<dbReference type="InterPro" id="IPR004713">
    <property type="entry name" value="CaH_exchang"/>
</dbReference>
<dbReference type="GO" id="GO:0006874">
    <property type="term" value="P:intracellular calcium ion homeostasis"/>
    <property type="evidence" value="ECO:0007669"/>
    <property type="project" value="TreeGrafter"/>
</dbReference>
<comment type="subcellular location">
    <subcellularLocation>
        <location evidence="1">Endomembrane system</location>
        <topology evidence="1">Multi-pass membrane protein</topology>
    </subcellularLocation>
</comment>
<feature type="domain" description="Sodium/calcium exchanger membrane region" evidence="9">
    <location>
        <begin position="253"/>
        <end position="396"/>
    </location>
</feature>
<dbReference type="GO" id="GO:0012505">
    <property type="term" value="C:endomembrane system"/>
    <property type="evidence" value="ECO:0007669"/>
    <property type="project" value="UniProtKB-SubCell"/>
</dbReference>
<evidence type="ECO:0000256" key="6">
    <source>
        <dbReference type="ARBA" id="ARBA00023065"/>
    </source>
</evidence>
<gene>
    <name evidence="10" type="ORF">BO97DRAFT_378729</name>
</gene>
<evidence type="ECO:0000259" key="9">
    <source>
        <dbReference type="Pfam" id="PF01699"/>
    </source>
</evidence>
<feature type="transmembrane region" description="Helical" evidence="8">
    <location>
        <begin position="208"/>
        <end position="226"/>
    </location>
</feature>
<evidence type="ECO:0000256" key="5">
    <source>
        <dbReference type="ARBA" id="ARBA00022989"/>
    </source>
</evidence>
<dbReference type="EMBL" id="KZ824334">
    <property type="protein sequence ID" value="RAL07377.1"/>
    <property type="molecule type" value="Genomic_DNA"/>
</dbReference>
<dbReference type="InterPro" id="IPR004837">
    <property type="entry name" value="NaCa_Exmemb"/>
</dbReference>
<keyword evidence="3" id="KW-0813">Transport</keyword>
<dbReference type="AlphaFoldDB" id="A0A395HHU2"/>
<dbReference type="RefSeq" id="XP_025546531.1">
    <property type="nucleotide sequence ID" value="XM_025693129.1"/>
</dbReference>
<comment type="similarity">
    <text evidence="2">Belongs to the Ca(2+):cation antiporter (CaCA) (TC 2.A.19) family.</text>
</comment>
<feature type="transmembrane region" description="Helical" evidence="8">
    <location>
        <begin position="288"/>
        <end position="307"/>
    </location>
</feature>
<evidence type="ECO:0000256" key="4">
    <source>
        <dbReference type="ARBA" id="ARBA00022692"/>
    </source>
</evidence>
<dbReference type="VEuPathDB" id="FungiDB:BO97DRAFT_378729"/>
<evidence type="ECO:0000256" key="7">
    <source>
        <dbReference type="ARBA" id="ARBA00023136"/>
    </source>
</evidence>
<dbReference type="Gene3D" id="1.20.1420.30">
    <property type="entry name" value="NCX, central ion-binding region"/>
    <property type="match status" value="1"/>
</dbReference>
<dbReference type="InterPro" id="IPR044880">
    <property type="entry name" value="NCX_ion-bd_dom_sf"/>
</dbReference>
<dbReference type="Proteomes" id="UP000248961">
    <property type="component" value="Unassembled WGS sequence"/>
</dbReference>
<reference evidence="10 11" key="1">
    <citation type="submission" date="2018-02" db="EMBL/GenBank/DDBJ databases">
        <title>The genomes of Aspergillus section Nigri reveals drivers in fungal speciation.</title>
        <authorList>
            <consortium name="DOE Joint Genome Institute"/>
            <person name="Vesth T.C."/>
            <person name="Nybo J."/>
            <person name="Theobald S."/>
            <person name="Brandl J."/>
            <person name="Frisvad J.C."/>
            <person name="Nielsen K.F."/>
            <person name="Lyhne E.K."/>
            <person name="Kogle M.E."/>
            <person name="Kuo A."/>
            <person name="Riley R."/>
            <person name="Clum A."/>
            <person name="Nolan M."/>
            <person name="Lipzen A."/>
            <person name="Salamov A."/>
            <person name="Henrissat B."/>
            <person name="Wiebenga A."/>
            <person name="De vries R.P."/>
            <person name="Grigoriev I.V."/>
            <person name="Mortensen U.H."/>
            <person name="Andersen M.R."/>
            <person name="Baker S.E."/>
        </authorList>
    </citation>
    <scope>NUCLEOTIDE SEQUENCE [LARGE SCALE GENOMIC DNA]</scope>
    <source>
        <strain evidence="10 11">CBS 101889</strain>
    </source>
</reference>
<dbReference type="OrthoDB" id="1699231at2759"/>
<dbReference type="GO" id="GO:0015369">
    <property type="term" value="F:calcium:proton antiporter activity"/>
    <property type="evidence" value="ECO:0007669"/>
    <property type="project" value="TreeGrafter"/>
</dbReference>